<organism evidence="1 2">
    <name type="scientific">Protea cynaroides</name>
    <dbReference type="NCBI Taxonomy" id="273540"/>
    <lineage>
        <taxon>Eukaryota</taxon>
        <taxon>Viridiplantae</taxon>
        <taxon>Streptophyta</taxon>
        <taxon>Embryophyta</taxon>
        <taxon>Tracheophyta</taxon>
        <taxon>Spermatophyta</taxon>
        <taxon>Magnoliopsida</taxon>
        <taxon>Proteales</taxon>
        <taxon>Proteaceae</taxon>
        <taxon>Protea</taxon>
    </lineage>
</organism>
<sequence>MLPYIVKNPNEVSDRRCLSTLWFTIAEVLPPFGFPYLTSVTSGSPRPTSVTSRSPLPTSLHLLAELKSVLVYGWRRATAMASVSADLCAASACQLRIDWEIGIIV</sequence>
<accession>A0A9Q0KIC0</accession>
<gene>
    <name evidence="1" type="ORF">NE237_004252</name>
</gene>
<comment type="caution">
    <text evidence="1">The sequence shown here is derived from an EMBL/GenBank/DDBJ whole genome shotgun (WGS) entry which is preliminary data.</text>
</comment>
<evidence type="ECO:0000313" key="2">
    <source>
        <dbReference type="Proteomes" id="UP001141806"/>
    </source>
</evidence>
<reference evidence="1" key="1">
    <citation type="journal article" date="2023" name="Plant J.">
        <title>The genome of the king protea, Protea cynaroides.</title>
        <authorList>
            <person name="Chang J."/>
            <person name="Duong T.A."/>
            <person name="Schoeman C."/>
            <person name="Ma X."/>
            <person name="Roodt D."/>
            <person name="Barker N."/>
            <person name="Li Z."/>
            <person name="Van de Peer Y."/>
            <person name="Mizrachi E."/>
        </authorList>
    </citation>
    <scope>NUCLEOTIDE SEQUENCE</scope>
    <source>
        <tissue evidence="1">Young leaves</tissue>
    </source>
</reference>
<keyword evidence="2" id="KW-1185">Reference proteome</keyword>
<proteinExistence type="predicted"/>
<evidence type="ECO:0000313" key="1">
    <source>
        <dbReference type="EMBL" id="KAJ4971153.1"/>
    </source>
</evidence>
<dbReference type="EMBL" id="JAMYWD010000005">
    <property type="protein sequence ID" value="KAJ4971153.1"/>
    <property type="molecule type" value="Genomic_DNA"/>
</dbReference>
<dbReference type="AlphaFoldDB" id="A0A9Q0KIC0"/>
<dbReference type="Proteomes" id="UP001141806">
    <property type="component" value="Unassembled WGS sequence"/>
</dbReference>
<protein>
    <submittedName>
        <fullName evidence="1">Uncharacterized protein</fullName>
    </submittedName>
</protein>
<name>A0A9Q0KIC0_9MAGN</name>